<sequence>MRNQEPRKSGENNNSAHGDPGKGSSDNIAKRVIPSSYEDFIMSRFVRVV</sequence>
<accession>A0A1Q2MGK6</accession>
<feature type="region of interest" description="Disordered" evidence="1">
    <location>
        <begin position="1"/>
        <end position="30"/>
    </location>
</feature>
<reference evidence="3" key="1">
    <citation type="submission" date="2017-02" db="EMBL/GenBank/DDBJ databases">
        <title>Comparative genomics and description of representatives of a novel lineage of planctomycetes thriving in anoxic sediments.</title>
        <authorList>
            <person name="Spring S."/>
            <person name="Bunk B."/>
            <person name="Sproer C."/>
        </authorList>
    </citation>
    <scope>NUCLEOTIDE SEQUENCE [LARGE SCALE GENOMIC DNA]</scope>
    <source>
        <strain evidence="3">SM-Chi-D1</strain>
    </source>
</reference>
<dbReference type="STRING" id="1851148.SMSP2_01776"/>
<name>A0A1Q2MGK6_9BACT</name>
<evidence type="ECO:0000313" key="3">
    <source>
        <dbReference type="Proteomes" id="UP000188181"/>
    </source>
</evidence>
<dbReference type="Proteomes" id="UP000188181">
    <property type="component" value="Chromosome"/>
</dbReference>
<keyword evidence="3" id="KW-1185">Reference proteome</keyword>
<evidence type="ECO:0000256" key="1">
    <source>
        <dbReference type="SAM" id="MobiDB-lite"/>
    </source>
</evidence>
<protein>
    <submittedName>
        <fullName evidence="2">Uncharacterized protein</fullName>
    </submittedName>
</protein>
<evidence type="ECO:0000313" key="2">
    <source>
        <dbReference type="EMBL" id="AQQ71402.1"/>
    </source>
</evidence>
<dbReference type="KEGG" id="pbas:SMSP2_01776"/>
<feature type="compositionally biased region" description="Basic and acidic residues" evidence="1">
    <location>
        <begin position="1"/>
        <end position="10"/>
    </location>
</feature>
<gene>
    <name evidence="2" type="ORF">SMSP2_01776</name>
</gene>
<dbReference type="AlphaFoldDB" id="A0A1Q2MGK6"/>
<dbReference type="EMBL" id="CP019646">
    <property type="protein sequence ID" value="AQQ71402.1"/>
    <property type="molecule type" value="Genomic_DNA"/>
</dbReference>
<proteinExistence type="predicted"/>
<organism evidence="2 3">
    <name type="scientific">Limihaloglobus sulfuriphilus</name>
    <dbReference type="NCBI Taxonomy" id="1851148"/>
    <lineage>
        <taxon>Bacteria</taxon>
        <taxon>Pseudomonadati</taxon>
        <taxon>Planctomycetota</taxon>
        <taxon>Phycisphaerae</taxon>
        <taxon>Sedimentisphaerales</taxon>
        <taxon>Sedimentisphaeraceae</taxon>
        <taxon>Limihaloglobus</taxon>
    </lineage>
</organism>